<protein>
    <submittedName>
        <fullName evidence="1">Uncharacterized protein</fullName>
    </submittedName>
</protein>
<sequence>MLTQVQGSSTDEQKEKEKRKMAIVPKEKWILVEAPKSMEEDFEVVTMGEVKTAVNEFIVQCFTTDIPMNTMEFKNLDDRSLKEIIDKAVVNLKPEGTVTKLYRYGCEAYSYGKQAYKVYHYAIIALGVASNPIVMKIIAECKCNRTGSFDSNFA</sequence>
<organism evidence="1">
    <name type="scientific">Lotharella globosa</name>
    <dbReference type="NCBI Taxonomy" id="91324"/>
    <lineage>
        <taxon>Eukaryota</taxon>
        <taxon>Sar</taxon>
        <taxon>Rhizaria</taxon>
        <taxon>Cercozoa</taxon>
        <taxon>Chlorarachniophyceae</taxon>
        <taxon>Lotharella</taxon>
    </lineage>
</organism>
<dbReference type="EMBL" id="HBIV01021643">
    <property type="protein sequence ID" value="CAE0663984.1"/>
    <property type="molecule type" value="Transcribed_RNA"/>
</dbReference>
<reference evidence="1" key="1">
    <citation type="submission" date="2021-01" db="EMBL/GenBank/DDBJ databases">
        <authorList>
            <person name="Corre E."/>
            <person name="Pelletier E."/>
            <person name="Niang G."/>
            <person name="Scheremetjew M."/>
            <person name="Finn R."/>
            <person name="Kale V."/>
            <person name="Holt S."/>
            <person name="Cochrane G."/>
            <person name="Meng A."/>
            <person name="Brown T."/>
            <person name="Cohen L."/>
        </authorList>
    </citation>
    <scope>NUCLEOTIDE SEQUENCE</scope>
    <source>
        <strain evidence="1">CCCM811</strain>
    </source>
</reference>
<dbReference type="AlphaFoldDB" id="A0A7S3YW89"/>
<accession>A0A7S3YW89</accession>
<name>A0A7S3YW89_9EUKA</name>
<evidence type="ECO:0000313" key="1">
    <source>
        <dbReference type="EMBL" id="CAE0663984.1"/>
    </source>
</evidence>
<gene>
    <name evidence="1" type="ORF">LGLO00237_LOCUS15587</name>
</gene>
<proteinExistence type="predicted"/>